<protein>
    <recommendedName>
        <fullName evidence="2">Phage tail tape measure protein domain-containing protein</fullName>
    </recommendedName>
</protein>
<dbReference type="Proteomes" id="UP000235739">
    <property type="component" value="Unassembled WGS sequence"/>
</dbReference>
<feature type="transmembrane region" description="Helical" evidence="1">
    <location>
        <begin position="374"/>
        <end position="396"/>
    </location>
</feature>
<feature type="transmembrane region" description="Helical" evidence="1">
    <location>
        <begin position="403"/>
        <end position="428"/>
    </location>
</feature>
<feature type="transmembrane region" description="Helical" evidence="1">
    <location>
        <begin position="517"/>
        <end position="537"/>
    </location>
</feature>
<keyword evidence="1" id="KW-1133">Transmembrane helix</keyword>
<keyword evidence="1" id="KW-0812">Transmembrane</keyword>
<reference evidence="3 4" key="1">
    <citation type="journal article" date="2017" name="Elife">
        <title>Extensive horizontal gene transfer in cheese-associated bacteria.</title>
        <authorList>
            <person name="Bonham K.S."/>
            <person name="Wolfe B.E."/>
            <person name="Dutton R.J."/>
        </authorList>
    </citation>
    <scope>NUCLEOTIDE SEQUENCE [LARGE SCALE GENOMIC DNA]</scope>
    <source>
        <strain evidence="3 4">JB182</strain>
    </source>
</reference>
<evidence type="ECO:0000259" key="2">
    <source>
        <dbReference type="Pfam" id="PF10145"/>
    </source>
</evidence>
<dbReference type="InterPro" id="IPR010090">
    <property type="entry name" value="Phage_tape_meas"/>
</dbReference>
<evidence type="ECO:0000256" key="1">
    <source>
        <dbReference type="SAM" id="Phobius"/>
    </source>
</evidence>
<evidence type="ECO:0000313" key="4">
    <source>
        <dbReference type="Proteomes" id="UP000235739"/>
    </source>
</evidence>
<proteinExistence type="predicted"/>
<evidence type="ECO:0000313" key="3">
    <source>
        <dbReference type="EMBL" id="PMQ21616.1"/>
    </source>
</evidence>
<dbReference type="Pfam" id="PF10145">
    <property type="entry name" value="PhageMin_Tail"/>
    <property type="match status" value="1"/>
</dbReference>
<name>A0A2N7S649_9MICC</name>
<feature type="domain" description="Phage tail tape measure protein" evidence="2">
    <location>
        <begin position="104"/>
        <end position="308"/>
    </location>
</feature>
<dbReference type="Gene3D" id="1.20.120.20">
    <property type="entry name" value="Apolipoprotein"/>
    <property type="match status" value="1"/>
</dbReference>
<organism evidence="3 4">
    <name type="scientific">Glutamicibacter arilaitensis</name>
    <dbReference type="NCBI Taxonomy" id="256701"/>
    <lineage>
        <taxon>Bacteria</taxon>
        <taxon>Bacillati</taxon>
        <taxon>Actinomycetota</taxon>
        <taxon>Actinomycetes</taxon>
        <taxon>Micrococcales</taxon>
        <taxon>Micrococcaceae</taxon>
        <taxon>Glutamicibacter</taxon>
    </lineage>
</organism>
<accession>A0A2N7S649</accession>
<comment type="caution">
    <text evidence="3">The sequence shown here is derived from an EMBL/GenBank/DDBJ whole genome shotgun (WGS) entry which is preliminary data.</text>
</comment>
<feature type="transmembrane region" description="Helical" evidence="1">
    <location>
        <begin position="466"/>
        <end position="485"/>
    </location>
</feature>
<gene>
    <name evidence="3" type="ORF">CIK84_08830</name>
</gene>
<keyword evidence="1" id="KW-0472">Membrane</keyword>
<dbReference type="EMBL" id="PNQX01000001">
    <property type="protein sequence ID" value="PMQ21616.1"/>
    <property type="molecule type" value="Genomic_DNA"/>
</dbReference>
<sequence length="733" mass="75362">MAANGVDIAQAYVHLIPSMEGSERTMTDEIVGAADEAGDKAGKSSGKKFSGSLKKYLAGGAAVAGLVGAFKGLYGAGQTFDDLSETIRVGSGASGAALDGLVANAKNVGSRVPAEFDAIASTVADVSTRMGLTGETMETVASQYLEAGRILGEEVDIGKTSAAFNAFKIEGDGVSAGLDHLFQVSQATGIGMNELASQVSANAPAVQALGFGFEEASVMVGTFDKAGLNSSQMMSGMSRGLVNLAKDGEAPAEAFQRVVGELGGFIEKGDEAAALDLAGEVFGTRGASQFIGALESGALNLDDMTKAAGQTGDTILGLGEETADFSEQWQVFSNNAMLAIEPVASALFENLGGALQDVMPHIQALSGWMVDNQWVFGVIAGLIGVTLVAAFVSWTASVWASTIALLASPITWLVLLIGALVAAIIWVATQTTFFQDVWAAVWGAIKAAIAAAGDFIRSTLTNISNWWSSTWTVIKAAAAAVWAAIKSVVTSSINAVRSVVFSVLGAVSSWWRNTWAAIRAAAAAVWAGIVSLISGAINGVRSTITNVLNGIRSIWSNIWGGLSGAARSAWNGITGFFSGAVGRVSGIFGRIGSAIMSPFRNAFNSIAGFWNRSVGQISFTVPDWVPGVGGKGFSVPSIPMLASGGVVTQPTLAMVGEGAEHEAVLPLSKLNRMLETAAAGGGDGLTVNGPLVSLPGAVIDSDDRVKQLAQGLWDRADRSKRARGRSNSGGIDE</sequence>
<dbReference type="AlphaFoldDB" id="A0A2N7S649"/>